<comment type="pathway">
    <text evidence="3">Amino-acid degradation; L-valine degradation.</text>
</comment>
<dbReference type="InterPro" id="IPR046373">
    <property type="entry name" value="Acyl-CoA_Oxase/DH_mid-dom_sf"/>
</dbReference>
<evidence type="ECO:0000313" key="17">
    <source>
        <dbReference type="Proteomes" id="UP000445696"/>
    </source>
</evidence>
<evidence type="ECO:0000259" key="15">
    <source>
        <dbReference type="Pfam" id="PF02771"/>
    </source>
</evidence>
<dbReference type="Gene3D" id="1.10.540.10">
    <property type="entry name" value="Acyl-CoA dehydrogenase/oxidase, N-terminal domain"/>
    <property type="match status" value="1"/>
</dbReference>
<feature type="domain" description="Acyl-CoA dehydrogenase/oxidase N-terminal" evidence="15">
    <location>
        <begin position="21"/>
        <end position="132"/>
    </location>
</feature>
<dbReference type="Proteomes" id="UP000445696">
    <property type="component" value="Unassembled WGS sequence"/>
</dbReference>
<dbReference type="SUPFAM" id="SSF56645">
    <property type="entry name" value="Acyl-CoA dehydrogenase NM domain-like"/>
    <property type="match status" value="1"/>
</dbReference>
<keyword evidence="5" id="KW-0101">Branched-chain amino acid catabolism</keyword>
<evidence type="ECO:0000256" key="3">
    <source>
        <dbReference type="ARBA" id="ARBA00005109"/>
    </source>
</evidence>
<dbReference type="FunFam" id="2.40.110.10:FF:000001">
    <property type="entry name" value="Acyl-CoA dehydrogenase, mitochondrial"/>
    <property type="match status" value="1"/>
</dbReference>
<dbReference type="PROSITE" id="PS00073">
    <property type="entry name" value="ACYL_COA_DH_2"/>
    <property type="match status" value="1"/>
</dbReference>
<evidence type="ECO:0000313" key="16">
    <source>
        <dbReference type="EMBL" id="MZR22678.1"/>
    </source>
</evidence>
<dbReference type="Pfam" id="PF00441">
    <property type="entry name" value="Acyl-CoA_dh_1"/>
    <property type="match status" value="1"/>
</dbReference>
<dbReference type="PANTHER" id="PTHR48083:SF20">
    <property type="entry name" value="LONG-CHAIN SPECIFIC ACYL-COA DEHYDROGENASE, MITOCHONDRIAL"/>
    <property type="match status" value="1"/>
</dbReference>
<dbReference type="OrthoDB" id="9775090at2"/>
<evidence type="ECO:0000256" key="1">
    <source>
        <dbReference type="ARBA" id="ARBA00001974"/>
    </source>
</evidence>
<dbReference type="InterPro" id="IPR009100">
    <property type="entry name" value="AcylCoA_DH/oxidase_NM_dom_sf"/>
</dbReference>
<dbReference type="InterPro" id="IPR037069">
    <property type="entry name" value="AcylCoA_DH/ox_N_sf"/>
</dbReference>
<dbReference type="Pfam" id="PF02770">
    <property type="entry name" value="Acyl-CoA_dh_M"/>
    <property type="match status" value="1"/>
</dbReference>
<organism evidence="16 17">
    <name type="scientific">Sneathiella chungangensis</name>
    <dbReference type="NCBI Taxonomy" id="1418234"/>
    <lineage>
        <taxon>Bacteria</taxon>
        <taxon>Pseudomonadati</taxon>
        <taxon>Pseudomonadota</taxon>
        <taxon>Alphaproteobacteria</taxon>
        <taxon>Sneathiellales</taxon>
        <taxon>Sneathiellaceae</taxon>
        <taxon>Sneathiella</taxon>
    </lineage>
</organism>
<dbReference type="Gene3D" id="2.40.110.10">
    <property type="entry name" value="Butyryl-CoA Dehydrogenase, subunit A, domain 2"/>
    <property type="match status" value="1"/>
</dbReference>
<dbReference type="InterPro" id="IPR009075">
    <property type="entry name" value="AcylCo_DH/oxidase_C"/>
</dbReference>
<dbReference type="InterPro" id="IPR036250">
    <property type="entry name" value="AcylCo_DH-like_C"/>
</dbReference>
<evidence type="ECO:0000256" key="8">
    <source>
        <dbReference type="ARBA" id="ARBA00023002"/>
    </source>
</evidence>
<dbReference type="GO" id="GO:0033539">
    <property type="term" value="P:fatty acid beta-oxidation using acyl-CoA dehydrogenase"/>
    <property type="evidence" value="ECO:0007669"/>
    <property type="project" value="TreeGrafter"/>
</dbReference>
<sequence length="400" mass="44007">MQGDYYNSTGGIRVMQRTIFSEEHQLFRASARRFFEDEVAPHREKFETQGYVDRSIWERAGELGFLCTVAPPELGGAGCDRKFSAVILEEAAYAGQTGPAFWLHSDMATPYILHYGTGAQKTNWIPQLASGKKIMAIAMSEPGGGSNLAAIRTRADQDGDDYIINGSKIFISNGYLADLVLVVAKTDLNAGAKGISLFLVESDTPGFNKGKLLKKLGMKAQDTAELFFEDMRVPKESLLGEVGKGFAYLMTELAWERILIAIQAIAVIEKAIADTYQYASERDVFGMPLSQYQNTQFKLADYAMAAKAARVFVDDCIQRSVDGTLDAVTAAMAKAWVTELEGKVLDGCVQLHGGYGFIWDYPITRAFADARSQRIVGGTNEIMRQIIAKSMPKVIEDYGL</sequence>
<evidence type="ECO:0000256" key="6">
    <source>
        <dbReference type="ARBA" id="ARBA00022630"/>
    </source>
</evidence>
<comment type="cofactor">
    <cofactor evidence="1 12">
        <name>FAD</name>
        <dbReference type="ChEBI" id="CHEBI:57692"/>
    </cofactor>
</comment>
<evidence type="ECO:0000259" key="13">
    <source>
        <dbReference type="Pfam" id="PF00441"/>
    </source>
</evidence>
<feature type="domain" description="Acyl-CoA oxidase/dehydrogenase middle" evidence="14">
    <location>
        <begin position="136"/>
        <end position="231"/>
    </location>
</feature>
<dbReference type="InterPro" id="IPR006091">
    <property type="entry name" value="Acyl-CoA_Oxase/DH_mid-dom"/>
</dbReference>
<dbReference type="EMBL" id="WTVA01000004">
    <property type="protein sequence ID" value="MZR22678.1"/>
    <property type="molecule type" value="Genomic_DNA"/>
</dbReference>
<gene>
    <name evidence="16" type="ORF">GQF03_10065</name>
</gene>
<keyword evidence="6 12" id="KW-0285">Flavoprotein</keyword>
<comment type="similarity">
    <text evidence="4 12">Belongs to the acyl-CoA dehydrogenase family.</text>
</comment>
<evidence type="ECO:0000256" key="5">
    <source>
        <dbReference type="ARBA" id="ARBA00022456"/>
    </source>
</evidence>
<evidence type="ECO:0000256" key="12">
    <source>
        <dbReference type="RuleBase" id="RU362125"/>
    </source>
</evidence>
<dbReference type="GO" id="GO:0003995">
    <property type="term" value="F:acyl-CoA dehydrogenase activity"/>
    <property type="evidence" value="ECO:0007669"/>
    <property type="project" value="InterPro"/>
</dbReference>
<dbReference type="InterPro" id="IPR050741">
    <property type="entry name" value="Acyl-CoA_dehydrogenase"/>
</dbReference>
<reference evidence="16 17" key="1">
    <citation type="journal article" date="2014" name="Int. J. Syst. Evol. Microbiol.">
        <title>Sneathiella chungangensis sp. nov., isolated from a marine sand, and emended description of the genus Sneathiella.</title>
        <authorList>
            <person name="Siamphan C."/>
            <person name="Kim H."/>
            <person name="Lee J.S."/>
            <person name="Kim W."/>
        </authorList>
    </citation>
    <scope>NUCLEOTIDE SEQUENCE [LARGE SCALE GENOMIC DNA]</scope>
    <source>
        <strain evidence="16 17">KCTC 32476</strain>
    </source>
</reference>
<keyword evidence="17" id="KW-1185">Reference proteome</keyword>
<dbReference type="GO" id="GO:0009083">
    <property type="term" value="P:branched-chain amino acid catabolic process"/>
    <property type="evidence" value="ECO:0007669"/>
    <property type="project" value="UniProtKB-KW"/>
</dbReference>
<dbReference type="FunFam" id="1.20.140.10:FF:000001">
    <property type="entry name" value="Acyl-CoA dehydrogenase"/>
    <property type="match status" value="1"/>
</dbReference>
<comment type="function">
    <text evidence="9">Catalyzes the dehydrogenation at the alpha-beta position of ACP-bound acyl chains. This results in the introduction of a double bond in the lipidic chain, which is further transferred to the epsilon-amino group of lysine residue in the mycobactin core by MbtK.</text>
</comment>
<dbReference type="GO" id="GO:0050660">
    <property type="term" value="F:flavin adenine dinucleotide binding"/>
    <property type="evidence" value="ECO:0007669"/>
    <property type="project" value="InterPro"/>
</dbReference>
<evidence type="ECO:0000256" key="7">
    <source>
        <dbReference type="ARBA" id="ARBA00022827"/>
    </source>
</evidence>
<dbReference type="PANTHER" id="PTHR48083">
    <property type="entry name" value="MEDIUM-CHAIN SPECIFIC ACYL-COA DEHYDROGENASE, MITOCHONDRIAL-RELATED"/>
    <property type="match status" value="1"/>
</dbReference>
<dbReference type="Gene3D" id="1.20.140.10">
    <property type="entry name" value="Butyryl-CoA Dehydrogenase, subunit A, domain 3"/>
    <property type="match status" value="1"/>
</dbReference>
<dbReference type="Pfam" id="PF02771">
    <property type="entry name" value="Acyl-CoA_dh_N"/>
    <property type="match status" value="1"/>
</dbReference>
<feature type="domain" description="Acyl-CoA dehydrogenase/oxidase C-terminal" evidence="13">
    <location>
        <begin position="243"/>
        <end position="391"/>
    </location>
</feature>
<dbReference type="InterPro" id="IPR006089">
    <property type="entry name" value="Acyl-CoA_DH_CS"/>
</dbReference>
<evidence type="ECO:0000256" key="4">
    <source>
        <dbReference type="ARBA" id="ARBA00009347"/>
    </source>
</evidence>
<evidence type="ECO:0000256" key="2">
    <source>
        <dbReference type="ARBA" id="ARBA00005102"/>
    </source>
</evidence>
<dbReference type="GO" id="GO:0005737">
    <property type="term" value="C:cytoplasm"/>
    <property type="evidence" value="ECO:0007669"/>
    <property type="project" value="TreeGrafter"/>
</dbReference>
<name>A0A845MFC4_9PROT</name>
<dbReference type="InterPro" id="IPR013786">
    <property type="entry name" value="AcylCoA_DH/ox_N"/>
</dbReference>
<dbReference type="AlphaFoldDB" id="A0A845MFC4"/>
<evidence type="ECO:0000256" key="9">
    <source>
        <dbReference type="ARBA" id="ARBA00037085"/>
    </source>
</evidence>
<keyword evidence="7 12" id="KW-0274">FAD</keyword>
<evidence type="ECO:0000256" key="11">
    <source>
        <dbReference type="ARBA" id="ARBA00042660"/>
    </source>
</evidence>
<proteinExistence type="inferred from homology"/>
<dbReference type="SUPFAM" id="SSF47203">
    <property type="entry name" value="Acyl-CoA dehydrogenase C-terminal domain-like"/>
    <property type="match status" value="1"/>
</dbReference>
<evidence type="ECO:0000259" key="14">
    <source>
        <dbReference type="Pfam" id="PF02770"/>
    </source>
</evidence>
<comment type="pathway">
    <text evidence="2">Siderophore biosynthesis; mycobactin biosynthesis.</text>
</comment>
<evidence type="ECO:0000256" key="10">
    <source>
        <dbReference type="ARBA" id="ARBA00040394"/>
    </source>
</evidence>
<accession>A0A845MFC4</accession>
<keyword evidence="8 12" id="KW-0560">Oxidoreductase</keyword>
<comment type="caution">
    <text evidence="16">The sequence shown here is derived from an EMBL/GenBank/DDBJ whole genome shotgun (WGS) entry which is preliminary data.</text>
</comment>
<protein>
    <recommendedName>
        <fullName evidence="10">Acyl-[acyl-carrier-protein] dehydrogenase MbtN</fullName>
    </recommendedName>
    <alternativeName>
        <fullName evidence="11">Mycobactin synthase protein N</fullName>
    </alternativeName>
</protein>